<evidence type="ECO:0000256" key="2">
    <source>
        <dbReference type="ARBA" id="ARBA00007018"/>
    </source>
</evidence>
<keyword evidence="4 7" id="KW-1133">Transmembrane helix</keyword>
<sequence length="310" mass="34695">MAHLTQRVSSVKREVVDDSKAAMEATARLLSKTLHWDQLEAWQKDNEYIVSGYRRIQYTGNGCFDSIYSYLHNETVNIHTHLWGSVLFAYLLATFYPTYVALYEVTTWKDTFVIALFLVSAIACLTASAFYHTVGCHSQEVSTYCHALDYSGIIILIVGSFFPSIYHGFFCDPHTQAFYLTAMALAGLGASYFVLNPEYSKPTHRGARTAVFIGLGLCAVVPLTHMLSIHSLTELVTKMGVNWLIASGALYIGGALLYANRIPERLAPGSFDYWFASHQIFHVCVVLAALAHYRGVLNSLHYRMQQPGCF</sequence>
<reference evidence="8" key="1">
    <citation type="submission" date="2020-11" db="EMBL/GenBank/DDBJ databases">
        <authorList>
            <consortium name="DOE Joint Genome Institute"/>
            <person name="Ahrendt S."/>
            <person name="Riley R."/>
            <person name="Andreopoulos W."/>
            <person name="Labutti K."/>
            <person name="Pangilinan J."/>
            <person name="Ruiz-Duenas F.J."/>
            <person name="Barrasa J.M."/>
            <person name="Sanchez-Garcia M."/>
            <person name="Camarero S."/>
            <person name="Miyauchi S."/>
            <person name="Serrano A."/>
            <person name="Linde D."/>
            <person name="Babiker R."/>
            <person name="Drula E."/>
            <person name="Ayuso-Fernandez I."/>
            <person name="Pacheco R."/>
            <person name="Padilla G."/>
            <person name="Ferreira P."/>
            <person name="Barriuso J."/>
            <person name="Kellner H."/>
            <person name="Castanera R."/>
            <person name="Alfaro M."/>
            <person name="Ramirez L."/>
            <person name="Pisabarro A.G."/>
            <person name="Kuo A."/>
            <person name="Tritt A."/>
            <person name="Lipzen A."/>
            <person name="He G."/>
            <person name="Yan M."/>
            <person name="Ng V."/>
            <person name="Cullen D."/>
            <person name="Martin F."/>
            <person name="Rosso M.-N."/>
            <person name="Henrissat B."/>
            <person name="Hibbett D."/>
            <person name="Martinez A.T."/>
            <person name="Grigoriev I.V."/>
        </authorList>
    </citation>
    <scope>NUCLEOTIDE SEQUENCE</scope>
    <source>
        <strain evidence="8">CBS 506.95</strain>
    </source>
</reference>
<feature type="transmembrane region" description="Helical" evidence="7">
    <location>
        <begin position="177"/>
        <end position="195"/>
    </location>
</feature>
<accession>A0A9P6EIE2</accession>
<name>A0A9P6EIE2_9AGAR</name>
<evidence type="ECO:0000256" key="3">
    <source>
        <dbReference type="ARBA" id="ARBA00022692"/>
    </source>
</evidence>
<keyword evidence="9" id="KW-1185">Reference proteome</keyword>
<organism evidence="8 9">
    <name type="scientific">Crepidotus variabilis</name>
    <dbReference type="NCBI Taxonomy" id="179855"/>
    <lineage>
        <taxon>Eukaryota</taxon>
        <taxon>Fungi</taxon>
        <taxon>Dikarya</taxon>
        <taxon>Basidiomycota</taxon>
        <taxon>Agaricomycotina</taxon>
        <taxon>Agaricomycetes</taxon>
        <taxon>Agaricomycetidae</taxon>
        <taxon>Agaricales</taxon>
        <taxon>Agaricineae</taxon>
        <taxon>Crepidotaceae</taxon>
        <taxon>Crepidotus</taxon>
    </lineage>
</organism>
<dbReference type="OrthoDB" id="529367at2759"/>
<evidence type="ECO:0000256" key="5">
    <source>
        <dbReference type="ARBA" id="ARBA00023136"/>
    </source>
</evidence>
<comment type="similarity">
    <text evidence="2">Belongs to the ADIPOR family.</text>
</comment>
<dbReference type="PANTHER" id="PTHR20855:SF52">
    <property type="entry name" value="ADIPONECTIN RECEPTOR PROTEIN"/>
    <property type="match status" value="1"/>
</dbReference>
<evidence type="ECO:0000313" key="8">
    <source>
        <dbReference type="EMBL" id="KAF9530243.1"/>
    </source>
</evidence>
<proteinExistence type="inferred from homology"/>
<comment type="caution">
    <text evidence="8">The sequence shown here is derived from an EMBL/GenBank/DDBJ whole genome shotgun (WGS) entry which is preliminary data.</text>
</comment>
<dbReference type="GO" id="GO:0016020">
    <property type="term" value="C:membrane"/>
    <property type="evidence" value="ECO:0007669"/>
    <property type="project" value="UniProtKB-SubCell"/>
</dbReference>
<feature type="binding site" evidence="6">
    <location>
        <position position="282"/>
    </location>
    <ligand>
        <name>Zn(2+)</name>
        <dbReference type="ChEBI" id="CHEBI:29105"/>
    </ligand>
</feature>
<feature type="transmembrane region" description="Helical" evidence="7">
    <location>
        <begin position="271"/>
        <end position="293"/>
    </location>
</feature>
<dbReference type="Pfam" id="PF03006">
    <property type="entry name" value="HlyIII"/>
    <property type="match status" value="1"/>
</dbReference>
<comment type="subcellular location">
    <subcellularLocation>
        <location evidence="1">Membrane</location>
        <topology evidence="1">Multi-pass membrane protein</topology>
    </subcellularLocation>
</comment>
<keyword evidence="6" id="KW-0862">Zinc</keyword>
<feature type="transmembrane region" description="Helical" evidence="7">
    <location>
        <begin position="112"/>
        <end position="131"/>
    </location>
</feature>
<dbReference type="AlphaFoldDB" id="A0A9P6EIE2"/>
<keyword evidence="5 7" id="KW-0472">Membrane</keyword>
<evidence type="ECO:0000256" key="4">
    <source>
        <dbReference type="ARBA" id="ARBA00022989"/>
    </source>
</evidence>
<evidence type="ECO:0000256" key="1">
    <source>
        <dbReference type="ARBA" id="ARBA00004141"/>
    </source>
</evidence>
<dbReference type="PANTHER" id="PTHR20855">
    <property type="entry name" value="ADIPOR/PROGESTIN RECEPTOR-RELATED"/>
    <property type="match status" value="1"/>
</dbReference>
<keyword evidence="3 7" id="KW-0812">Transmembrane</keyword>
<dbReference type="GO" id="GO:0046872">
    <property type="term" value="F:metal ion binding"/>
    <property type="evidence" value="ECO:0007669"/>
    <property type="project" value="UniProtKB-KW"/>
</dbReference>
<dbReference type="Proteomes" id="UP000807306">
    <property type="component" value="Unassembled WGS sequence"/>
</dbReference>
<dbReference type="EMBL" id="MU157841">
    <property type="protein sequence ID" value="KAF9530243.1"/>
    <property type="molecule type" value="Genomic_DNA"/>
</dbReference>
<protein>
    <submittedName>
        <fullName evidence="8">Hemolysin-III related-domain-containing protein</fullName>
    </submittedName>
</protein>
<gene>
    <name evidence="8" type="ORF">CPB83DRAFT_875217</name>
</gene>
<dbReference type="GO" id="GO:0006882">
    <property type="term" value="P:intracellular zinc ion homeostasis"/>
    <property type="evidence" value="ECO:0007669"/>
    <property type="project" value="TreeGrafter"/>
</dbReference>
<evidence type="ECO:0000256" key="7">
    <source>
        <dbReference type="SAM" id="Phobius"/>
    </source>
</evidence>
<evidence type="ECO:0000256" key="6">
    <source>
        <dbReference type="PIRSR" id="PIRSR604254-1"/>
    </source>
</evidence>
<feature type="binding site" evidence="6">
    <location>
        <position position="132"/>
    </location>
    <ligand>
        <name>Zn(2+)</name>
        <dbReference type="ChEBI" id="CHEBI:29105"/>
    </ligand>
</feature>
<feature type="transmembrane region" description="Helical" evidence="7">
    <location>
        <begin position="207"/>
        <end position="229"/>
    </location>
</feature>
<feature type="transmembrane region" description="Helical" evidence="7">
    <location>
        <begin position="82"/>
        <end position="100"/>
    </location>
</feature>
<evidence type="ECO:0000313" key="9">
    <source>
        <dbReference type="Proteomes" id="UP000807306"/>
    </source>
</evidence>
<dbReference type="GO" id="GO:0038023">
    <property type="term" value="F:signaling receptor activity"/>
    <property type="evidence" value="ECO:0007669"/>
    <property type="project" value="TreeGrafter"/>
</dbReference>
<feature type="transmembrane region" description="Helical" evidence="7">
    <location>
        <begin position="143"/>
        <end position="165"/>
    </location>
</feature>
<dbReference type="InterPro" id="IPR004254">
    <property type="entry name" value="AdipoR/HlyIII-related"/>
</dbReference>
<keyword evidence="6" id="KW-0479">Metal-binding</keyword>
<feature type="binding site" evidence="6">
    <location>
        <position position="278"/>
    </location>
    <ligand>
        <name>Zn(2+)</name>
        <dbReference type="ChEBI" id="CHEBI:29105"/>
    </ligand>
</feature>
<feature type="transmembrane region" description="Helical" evidence="7">
    <location>
        <begin position="241"/>
        <end position="259"/>
    </location>
</feature>